<protein>
    <submittedName>
        <fullName evidence="2">Uncharacterized protein</fullName>
    </submittedName>
</protein>
<feature type="chain" id="PRO_5046084156" evidence="1">
    <location>
        <begin position="22"/>
        <end position="197"/>
    </location>
</feature>
<dbReference type="Proteomes" id="UP001594288">
    <property type="component" value="Unassembled WGS sequence"/>
</dbReference>
<sequence length="197" mass="20513">MKKVLVAAVALTLVLSAVAFAGNNPAAKVAVHVRAHNAKLACTLLTPILGCEDIVTTEPGFSVDAFPVFYDLVEFLGCEYGLCWPAWTYSAAFSNCSDLVIGAVDWPGSGAAHTWTSCQAGVAIPSFIWLYADAPGMVCPCPNPETGLISVLDCAEGLDSPIGIFCAGVYGMIGDDPCEPVVATEASTWGGIKGMFE</sequence>
<dbReference type="EMBL" id="JBHPEI010000015">
    <property type="protein sequence ID" value="MFC1799590.1"/>
    <property type="molecule type" value="Genomic_DNA"/>
</dbReference>
<evidence type="ECO:0000313" key="3">
    <source>
        <dbReference type="Proteomes" id="UP001594288"/>
    </source>
</evidence>
<proteinExistence type="predicted"/>
<reference evidence="2 3" key="1">
    <citation type="submission" date="2024-09" db="EMBL/GenBank/DDBJ databases">
        <authorList>
            <person name="D'Angelo T."/>
        </authorList>
    </citation>
    <scope>NUCLEOTIDE SEQUENCE [LARGE SCALE GENOMIC DNA]</scope>
    <source>
        <strain evidence="2">SAG AM-311-F02</strain>
    </source>
</reference>
<gene>
    <name evidence="2" type="ORF">ACFL2Z_01600</name>
</gene>
<comment type="caution">
    <text evidence="2">The sequence shown here is derived from an EMBL/GenBank/DDBJ whole genome shotgun (WGS) entry which is preliminary data.</text>
</comment>
<feature type="signal peptide" evidence="1">
    <location>
        <begin position="1"/>
        <end position="21"/>
    </location>
</feature>
<name>A0ABV6YNE1_UNCEI</name>
<evidence type="ECO:0000256" key="1">
    <source>
        <dbReference type="SAM" id="SignalP"/>
    </source>
</evidence>
<accession>A0ABV6YNE1</accession>
<organism evidence="2 3">
    <name type="scientific">Eiseniibacteriota bacterium</name>
    <dbReference type="NCBI Taxonomy" id="2212470"/>
    <lineage>
        <taxon>Bacteria</taxon>
        <taxon>Candidatus Eiseniibacteriota</taxon>
    </lineage>
</organism>
<keyword evidence="1" id="KW-0732">Signal</keyword>
<evidence type="ECO:0000313" key="2">
    <source>
        <dbReference type="EMBL" id="MFC1799590.1"/>
    </source>
</evidence>
<keyword evidence="3" id="KW-1185">Reference proteome</keyword>